<keyword evidence="11" id="KW-1185">Reference proteome</keyword>
<dbReference type="GO" id="GO:0009279">
    <property type="term" value="C:cell outer membrane"/>
    <property type="evidence" value="ECO:0007669"/>
    <property type="project" value="UniProtKB-SubCell"/>
</dbReference>
<gene>
    <name evidence="10" type="ORF">GBK04_06715</name>
</gene>
<accession>A0A7C9BGE5</accession>
<dbReference type="AlphaFoldDB" id="A0A7C9BGE5"/>
<evidence type="ECO:0000313" key="10">
    <source>
        <dbReference type="EMBL" id="MPR33057.1"/>
    </source>
</evidence>
<keyword evidence="6 7" id="KW-0998">Cell outer membrane</keyword>
<comment type="caution">
    <text evidence="10">The sequence shown here is derived from an EMBL/GenBank/DDBJ whole genome shotgun (WGS) entry which is preliminary data.</text>
</comment>
<evidence type="ECO:0000256" key="8">
    <source>
        <dbReference type="SAM" id="SignalP"/>
    </source>
</evidence>
<evidence type="ECO:0000256" key="2">
    <source>
        <dbReference type="ARBA" id="ARBA00022448"/>
    </source>
</evidence>
<dbReference type="EMBL" id="WHLY01000002">
    <property type="protein sequence ID" value="MPR33057.1"/>
    <property type="molecule type" value="Genomic_DNA"/>
</dbReference>
<proteinExistence type="inferred from homology"/>
<feature type="chain" id="PRO_5028836042" evidence="8">
    <location>
        <begin position="21"/>
        <end position="1131"/>
    </location>
</feature>
<dbReference type="Gene3D" id="2.170.130.10">
    <property type="entry name" value="TonB-dependent receptor, plug domain"/>
    <property type="match status" value="1"/>
</dbReference>
<organism evidence="10 11">
    <name type="scientific">Salmonirosea aquatica</name>
    <dbReference type="NCBI Taxonomy" id="2654236"/>
    <lineage>
        <taxon>Bacteria</taxon>
        <taxon>Pseudomonadati</taxon>
        <taxon>Bacteroidota</taxon>
        <taxon>Cytophagia</taxon>
        <taxon>Cytophagales</taxon>
        <taxon>Spirosomataceae</taxon>
        <taxon>Salmonirosea</taxon>
    </lineage>
</organism>
<dbReference type="Gene3D" id="2.40.170.20">
    <property type="entry name" value="TonB-dependent receptor, beta-barrel domain"/>
    <property type="match status" value="1"/>
</dbReference>
<keyword evidence="4 7" id="KW-0812">Transmembrane</keyword>
<feature type="domain" description="TonB-dependent receptor plug" evidence="9">
    <location>
        <begin position="220"/>
        <end position="325"/>
    </location>
</feature>
<dbReference type="Pfam" id="PF13715">
    <property type="entry name" value="CarbopepD_reg_2"/>
    <property type="match status" value="1"/>
</dbReference>
<dbReference type="InterPro" id="IPR012910">
    <property type="entry name" value="Plug_dom"/>
</dbReference>
<evidence type="ECO:0000313" key="11">
    <source>
        <dbReference type="Proteomes" id="UP000479293"/>
    </source>
</evidence>
<dbReference type="PROSITE" id="PS52016">
    <property type="entry name" value="TONB_DEPENDENT_REC_3"/>
    <property type="match status" value="1"/>
</dbReference>
<name>A0A7C9BGE5_9BACT</name>
<comment type="subcellular location">
    <subcellularLocation>
        <location evidence="1 7">Cell outer membrane</location>
        <topology evidence="1 7">Multi-pass membrane protein</topology>
    </subcellularLocation>
</comment>
<comment type="similarity">
    <text evidence="7">Belongs to the TonB-dependent receptor family.</text>
</comment>
<keyword evidence="2 7" id="KW-0813">Transport</keyword>
<dbReference type="InterPro" id="IPR039426">
    <property type="entry name" value="TonB-dep_rcpt-like"/>
</dbReference>
<dbReference type="InterPro" id="IPR036942">
    <property type="entry name" value="Beta-barrel_TonB_sf"/>
</dbReference>
<dbReference type="InterPro" id="IPR037066">
    <property type="entry name" value="Plug_dom_sf"/>
</dbReference>
<dbReference type="NCBIfam" id="TIGR04056">
    <property type="entry name" value="OMP_RagA_SusC"/>
    <property type="match status" value="1"/>
</dbReference>
<evidence type="ECO:0000256" key="4">
    <source>
        <dbReference type="ARBA" id="ARBA00022692"/>
    </source>
</evidence>
<feature type="signal peptide" evidence="8">
    <location>
        <begin position="1"/>
        <end position="20"/>
    </location>
</feature>
<dbReference type="NCBIfam" id="TIGR04057">
    <property type="entry name" value="SusC_RagA_signa"/>
    <property type="match status" value="1"/>
</dbReference>
<evidence type="ECO:0000256" key="5">
    <source>
        <dbReference type="ARBA" id="ARBA00023136"/>
    </source>
</evidence>
<dbReference type="Gene3D" id="3.55.50.30">
    <property type="match status" value="1"/>
</dbReference>
<dbReference type="SUPFAM" id="SSF56935">
    <property type="entry name" value="Porins"/>
    <property type="match status" value="1"/>
</dbReference>
<evidence type="ECO:0000256" key="6">
    <source>
        <dbReference type="ARBA" id="ARBA00023237"/>
    </source>
</evidence>
<dbReference type="Proteomes" id="UP000479293">
    <property type="component" value="Unassembled WGS sequence"/>
</dbReference>
<dbReference type="InterPro" id="IPR023996">
    <property type="entry name" value="TonB-dep_OMP_SusC/RagA"/>
</dbReference>
<protein>
    <submittedName>
        <fullName evidence="10">SusC/RagA family TonB-linked outer membrane protein</fullName>
    </submittedName>
</protein>
<sequence>MKITLIQFCIAAIFAGVSLARDAVAQELLNQKISLKAVDQNLKSVLSDIEYKAEIRFTYRPRLIPTDQTITLSLSNESLGEVLDRILLPLKLKYRVIGKEIVLSQQSNSYATPQPFSTISVVIPDRLITGTITDEKGQGLPGVSIVLKGTQRGTTTNTDGRFQLTLPDRTDSPEILVFSFVGYKTQEINIGSQSNINLSLQPDDTTLDEIVVVGYGTERKVDLTGSVVSVKADQIASRQSIQLSDALQGAIPGVTVTRNNSAPGATSTIRVRGITTFNTNDPLVIIDGVPSGGINDINPNDVESISVLKDASAASIYGSRAAAGVILVTTKRGIEGKKTLSYTYEFGSSSPTALPEFTDAKRYMELFNEREANDGLGTRFNPQTVANYEQLHAENPDLYPNTNWQDVLLTQTPQRHRHNLTFSIGNKFLRTNASLNYDTEDALYVKRDFSRYTARVNNDFLFSDKLTAFLDLSFKNSVYNYPGADNTIAFSRRYPGIYDDRYEDGRWATGKDGENAAAILVDGGTRRENYNKLTGRIGLEFKPFTGFSIKGIFSPTLDFDKSKEFNKVVELSDRTDPNRILFKTRAQDKLSENRGERVLLNKQLLLTYDKTLGDHTISILAGYEDVSEKYENLAASRTGFAINSFPYLNLGSQDLVTNAGWSYAYGLNSYFGRLKYDYQNKYLVQGNIRADGSSRFAPENRWGYFPSVSVGWVVSNENFFKEVRLVNLLKIRASYGTLGNERVSGDNSDAFKWWPYQALINFRNSLFYQNGQPVSLLSDSQTDYAVTDITWETTKTSNVGVDLGLFNNRLSTTFEYYVKNTDDILMPLDIPDYLGFVDPVTNVGAIRVKGWDFQISYRDRIGKLNYSASFNLSDSKSTVIDINGRNNLTQANGTQISREGNEFSEWYGYESPGLFLTQEDLDNSPKFTTTKLGDVKYVDQLTVDTDGDGVPDKGDGIINEFDKIPLGGSLPRYIFGGNISLNYGNFDFTTVFQGVGKQTDRLNDFQVAPFSEDYGNVPAFIDGRSWSTNNTDEQNRAAIYPRLSRTSSGNNYAVSNFWFINAAYFRIKNIALGYNVPENVASKMKLGGLRIYVSLRDYFAIHNYPKGWDPEGNAASYPVLKSFTAGISIKL</sequence>
<dbReference type="InterPro" id="IPR023997">
    <property type="entry name" value="TonB-dep_OMP_SusC/RagA_CS"/>
</dbReference>
<keyword evidence="8" id="KW-0732">Signal</keyword>
<dbReference type="InterPro" id="IPR008969">
    <property type="entry name" value="CarboxyPept-like_regulatory"/>
</dbReference>
<dbReference type="SUPFAM" id="SSF49464">
    <property type="entry name" value="Carboxypeptidase regulatory domain-like"/>
    <property type="match status" value="1"/>
</dbReference>
<evidence type="ECO:0000256" key="3">
    <source>
        <dbReference type="ARBA" id="ARBA00022452"/>
    </source>
</evidence>
<evidence type="ECO:0000259" key="9">
    <source>
        <dbReference type="Pfam" id="PF07715"/>
    </source>
</evidence>
<dbReference type="Pfam" id="PF07715">
    <property type="entry name" value="Plug"/>
    <property type="match status" value="1"/>
</dbReference>
<keyword evidence="3 7" id="KW-1134">Transmembrane beta strand</keyword>
<reference evidence="10 11" key="1">
    <citation type="submission" date="2019-10" db="EMBL/GenBank/DDBJ databases">
        <title>Draft Genome Sequence of Cytophagaceae sp. SJW1-29.</title>
        <authorList>
            <person name="Choi A."/>
        </authorList>
    </citation>
    <scope>NUCLEOTIDE SEQUENCE [LARGE SCALE GENOMIC DNA]</scope>
    <source>
        <strain evidence="10 11">SJW1-29</strain>
    </source>
</reference>
<dbReference type="Gene3D" id="2.60.40.1120">
    <property type="entry name" value="Carboxypeptidase-like, regulatory domain"/>
    <property type="match status" value="1"/>
</dbReference>
<keyword evidence="5 7" id="KW-0472">Membrane</keyword>
<evidence type="ECO:0000256" key="7">
    <source>
        <dbReference type="PROSITE-ProRule" id="PRU01360"/>
    </source>
</evidence>
<evidence type="ECO:0000256" key="1">
    <source>
        <dbReference type="ARBA" id="ARBA00004571"/>
    </source>
</evidence>